<organism evidence="9 10">
    <name type="scientific">Aromatoleum bremense</name>
    <dbReference type="NCBI Taxonomy" id="76115"/>
    <lineage>
        <taxon>Bacteria</taxon>
        <taxon>Pseudomonadati</taxon>
        <taxon>Pseudomonadota</taxon>
        <taxon>Betaproteobacteria</taxon>
        <taxon>Rhodocyclales</taxon>
        <taxon>Rhodocyclaceae</taxon>
        <taxon>Aromatoleum</taxon>
    </lineage>
</organism>
<keyword evidence="10" id="KW-1185">Reference proteome</keyword>
<gene>
    <name evidence="9" type="ORF">GPA24_06105</name>
</gene>
<dbReference type="Gene3D" id="2.40.160.60">
    <property type="entry name" value="Outer membrane protein transport protein (OMPP1/FadL/TodX)"/>
    <property type="match status" value="1"/>
</dbReference>
<name>A0ABX1NTN9_9RHOO</name>
<keyword evidence="4" id="KW-0812">Transmembrane</keyword>
<comment type="caution">
    <text evidence="9">The sequence shown here is derived from an EMBL/GenBank/DDBJ whole genome shotgun (WGS) entry which is preliminary data.</text>
</comment>
<dbReference type="RefSeq" id="WP_169201828.1">
    <property type="nucleotide sequence ID" value="NZ_CP059467.1"/>
</dbReference>
<dbReference type="Proteomes" id="UP000633943">
    <property type="component" value="Unassembled WGS sequence"/>
</dbReference>
<feature type="chain" id="PRO_5045932435" evidence="8">
    <location>
        <begin position="25"/>
        <end position="423"/>
    </location>
</feature>
<evidence type="ECO:0000256" key="6">
    <source>
        <dbReference type="ARBA" id="ARBA00023136"/>
    </source>
</evidence>
<dbReference type="Pfam" id="PF03349">
    <property type="entry name" value="Toluene_X"/>
    <property type="match status" value="1"/>
</dbReference>
<evidence type="ECO:0000313" key="10">
    <source>
        <dbReference type="Proteomes" id="UP000633943"/>
    </source>
</evidence>
<evidence type="ECO:0000256" key="7">
    <source>
        <dbReference type="ARBA" id="ARBA00023237"/>
    </source>
</evidence>
<evidence type="ECO:0000313" key="9">
    <source>
        <dbReference type="EMBL" id="NMG15123.1"/>
    </source>
</evidence>
<proteinExistence type="inferred from homology"/>
<dbReference type="SUPFAM" id="SSF56935">
    <property type="entry name" value="Porins"/>
    <property type="match status" value="1"/>
</dbReference>
<keyword evidence="5 8" id="KW-0732">Signal</keyword>
<dbReference type="PANTHER" id="PTHR35093:SF8">
    <property type="entry name" value="OUTER MEMBRANE PROTEIN NMB0088-RELATED"/>
    <property type="match status" value="1"/>
</dbReference>
<reference evidence="9 10" key="1">
    <citation type="submission" date="2019-12" db="EMBL/GenBank/DDBJ databases">
        <title>Comparative genomics gives insights into the taxonomy of the Azoarcus-Aromatoleum group and reveals separate origins of nif in the plant-associated Azoarcus and non-plant-associated Aromatoleum sub-groups.</title>
        <authorList>
            <person name="Lafos M."/>
            <person name="Maluk M."/>
            <person name="Batista M."/>
            <person name="Junghare M."/>
            <person name="Carmona M."/>
            <person name="Faoro H."/>
            <person name="Cruz L.M."/>
            <person name="Battistoni F."/>
            <person name="De Souza E."/>
            <person name="Pedrosa F."/>
            <person name="Chen W.-M."/>
            <person name="Poole P.S."/>
            <person name="Dixon R.A."/>
            <person name="James E.K."/>
        </authorList>
    </citation>
    <scope>NUCLEOTIDE SEQUENCE [LARGE SCALE GENOMIC DNA]</scope>
    <source>
        <strain evidence="9 10">PbN1</strain>
    </source>
</reference>
<feature type="signal peptide" evidence="8">
    <location>
        <begin position="1"/>
        <end position="24"/>
    </location>
</feature>
<dbReference type="InterPro" id="IPR005017">
    <property type="entry name" value="OMPP1/FadL/TodX"/>
</dbReference>
<accession>A0ABX1NTN9</accession>
<comment type="subcellular location">
    <subcellularLocation>
        <location evidence="1">Cell outer membrane</location>
        <topology evidence="1">Multi-pass membrane protein</topology>
    </subcellularLocation>
</comment>
<comment type="similarity">
    <text evidence="2">Belongs to the OmpP1/FadL family.</text>
</comment>
<evidence type="ECO:0000256" key="8">
    <source>
        <dbReference type="SAM" id="SignalP"/>
    </source>
</evidence>
<evidence type="ECO:0000256" key="2">
    <source>
        <dbReference type="ARBA" id="ARBA00008163"/>
    </source>
</evidence>
<evidence type="ECO:0000256" key="5">
    <source>
        <dbReference type="ARBA" id="ARBA00022729"/>
    </source>
</evidence>
<sequence>MHTTMIARAVPAALLAMASGVASAAGFQLMEQNASGLGNAYAGSAAVAENAGTIFFNPAGMTQLQAREASFGVAAVRPSFEFSDKGSQSGVLRGNGDDAGGWAALPNAYLSWALNKDLYVGVGLSAPFGLVTDYDESWVGGAQSLNFEIKTYNINPSIAYRVNDKLSLGAGLNWQRAEAEYERIAAVAPGLATTFATLDVDSDAWGWNIGVLFTPSPSMKIGVSYRSKIEHELEGDLKLKGTLAGAVPQTTSGKARADVDLPDTLIMSVAQQLDERWEMLGDLSWTGWSNIKKVDIDRRSGPLSGVTVQTLNTDYRDSWRVALGANYKLNDAWKLKFGVAYDQAPVRGRDRRLVALPDNDRTWFALGGQWKATKTTTLDVGGAYLYVRDTKIDNDQSAAGRGRVTGEYESDVWIFGAQYSMAF</sequence>
<keyword evidence="6" id="KW-0472">Membrane</keyword>
<protein>
    <submittedName>
        <fullName evidence="9">Transporter</fullName>
    </submittedName>
</protein>
<keyword evidence="3" id="KW-1134">Transmembrane beta strand</keyword>
<evidence type="ECO:0000256" key="3">
    <source>
        <dbReference type="ARBA" id="ARBA00022452"/>
    </source>
</evidence>
<dbReference type="PANTHER" id="PTHR35093">
    <property type="entry name" value="OUTER MEMBRANE PROTEIN NMB0088-RELATED"/>
    <property type="match status" value="1"/>
</dbReference>
<evidence type="ECO:0000256" key="4">
    <source>
        <dbReference type="ARBA" id="ARBA00022692"/>
    </source>
</evidence>
<evidence type="ECO:0000256" key="1">
    <source>
        <dbReference type="ARBA" id="ARBA00004571"/>
    </source>
</evidence>
<dbReference type="EMBL" id="WTVP01000011">
    <property type="protein sequence ID" value="NMG15123.1"/>
    <property type="molecule type" value="Genomic_DNA"/>
</dbReference>
<keyword evidence="7" id="KW-0998">Cell outer membrane</keyword>